<reference evidence="1" key="1">
    <citation type="submission" date="2017-08" db="EMBL/GenBank/DDBJ databases">
        <authorList>
            <consortium name="Urmite Genomes"/>
        </authorList>
    </citation>
    <scope>NUCLEOTIDE SEQUENCE [LARGE SCALE GENOMIC DNA]</scope>
    <source>
        <strain evidence="1">IHUMI-LCC2</strain>
    </source>
</reference>
<evidence type="ECO:0000313" key="2">
    <source>
        <dbReference type="Proteomes" id="UP000236316"/>
    </source>
</evidence>
<dbReference type="KEGG" id="vg:35382711"/>
<evidence type="ECO:0000313" key="1">
    <source>
        <dbReference type="EMBL" id="SNW62779.1"/>
    </source>
</evidence>
<dbReference type="RefSeq" id="YP_009449081.1">
    <property type="nucleotide sequence ID" value="NC_036594.1"/>
</dbReference>
<dbReference type="GeneID" id="35382711"/>
<dbReference type="Proteomes" id="UP000236316">
    <property type="component" value="Segment"/>
</dbReference>
<sequence length="157" mass="18954">MEYIEKIKEFIKLTYPNLEILYEWVDNENIYIPNYLEGLIIHIKCKGCGLNKCMDIFTCRNYSYEYITFCHPFQSIYKKNTTTSERAWNEFPKYYVRLLEDNPYMRRLFKGECCNRHLINQLADILCIDNNKDMNNAEILNNAIFKLQNIKTLFDKL</sequence>
<dbReference type="EMBL" id="LT906555">
    <property type="protein sequence ID" value="SNW62779.1"/>
    <property type="molecule type" value="Genomic_DNA"/>
</dbReference>
<protein>
    <submittedName>
        <fullName evidence="1">Uncharacterized protein</fullName>
    </submittedName>
</protein>
<gene>
    <name evidence="1" type="ORF">ORPV_875</name>
</gene>
<name>A0A2I2L5P8_9VIRU</name>
<keyword evidence="2" id="KW-1185">Reference proteome</keyword>
<proteinExistence type="predicted"/>
<accession>A0A2I2L5P8</accession>
<organism evidence="1">
    <name type="scientific">Orpheovirus IHUMI-LCC2</name>
    <dbReference type="NCBI Taxonomy" id="2023057"/>
    <lineage>
        <taxon>Viruses</taxon>
        <taxon>Varidnaviria</taxon>
        <taxon>Bamfordvirae</taxon>
        <taxon>Nucleocytoviricota</taxon>
        <taxon>Megaviricetes</taxon>
        <taxon>Pimascovirales</taxon>
        <taxon>Ocovirineae</taxon>
        <taxon>Orpheoviridae</taxon>
        <taxon>Alphaorpheovirus</taxon>
        <taxon>Alphaorpheovirus massiliense</taxon>
    </lineage>
</organism>